<dbReference type="RefSeq" id="WP_052901057.1">
    <property type="nucleotide sequence ID" value="NZ_JRXE01000025.1"/>
</dbReference>
<dbReference type="SUPFAM" id="SSF52283">
    <property type="entry name" value="Formate/glycerate dehydrogenase catalytic domain-like"/>
    <property type="match status" value="1"/>
</dbReference>
<evidence type="ECO:0000259" key="6">
    <source>
        <dbReference type="Pfam" id="PF02826"/>
    </source>
</evidence>
<keyword evidence="1" id="KW-0521">NADP</keyword>
<dbReference type="SUPFAM" id="SSF51735">
    <property type="entry name" value="NAD(P)-binding Rossmann-fold domains"/>
    <property type="match status" value="1"/>
</dbReference>
<proteinExistence type="inferred from homology"/>
<dbReference type="GO" id="GO:0030267">
    <property type="term" value="F:glyoxylate reductase (NADPH) activity"/>
    <property type="evidence" value="ECO:0007669"/>
    <property type="project" value="TreeGrafter"/>
</dbReference>
<dbReference type="InterPro" id="IPR006140">
    <property type="entry name" value="D-isomer_DH_NAD-bd"/>
</dbReference>
<dbReference type="InterPro" id="IPR006139">
    <property type="entry name" value="D-isomer_2_OHA_DH_cat_dom"/>
</dbReference>
<evidence type="ECO:0000259" key="5">
    <source>
        <dbReference type="Pfam" id="PF00389"/>
    </source>
</evidence>
<dbReference type="Pfam" id="PF02826">
    <property type="entry name" value="2-Hacid_dh_C"/>
    <property type="match status" value="1"/>
</dbReference>
<reference evidence="7 8" key="1">
    <citation type="journal article" date="2015" name="Int. J. Syst. Evol. Microbiol.">
        <title>Erwinia iniecta sp. nov., isolated from Russian wheat aphids (Diuraphis noxia).</title>
        <authorList>
            <person name="Campillo T."/>
            <person name="Luna E."/>
            <person name="Portier P."/>
            <person name="Fischer-Le Saux M."/>
            <person name="Lapitan N."/>
            <person name="Tisserat N.A."/>
            <person name="Leach J.E."/>
        </authorList>
    </citation>
    <scope>NUCLEOTIDE SEQUENCE [LARGE SCALE GENOMIC DNA]</scope>
    <source>
        <strain evidence="7 8">B120</strain>
    </source>
</reference>
<dbReference type="GO" id="GO:0051287">
    <property type="term" value="F:NAD binding"/>
    <property type="evidence" value="ECO:0007669"/>
    <property type="project" value="InterPro"/>
</dbReference>
<dbReference type="InterPro" id="IPR050223">
    <property type="entry name" value="D-isomer_2-hydroxyacid_DH"/>
</dbReference>
<accession>A0A0L7SZ74</accession>
<dbReference type="PANTHER" id="PTHR10996">
    <property type="entry name" value="2-HYDROXYACID DEHYDROGENASE-RELATED"/>
    <property type="match status" value="1"/>
</dbReference>
<gene>
    <name evidence="7" type="ORF">NG42_16635</name>
</gene>
<evidence type="ECO:0000313" key="8">
    <source>
        <dbReference type="Proteomes" id="UP000037088"/>
    </source>
</evidence>
<evidence type="ECO:0000256" key="3">
    <source>
        <dbReference type="ARBA" id="ARBA00023027"/>
    </source>
</evidence>
<dbReference type="GO" id="GO:0005829">
    <property type="term" value="C:cytosol"/>
    <property type="evidence" value="ECO:0007669"/>
    <property type="project" value="TreeGrafter"/>
</dbReference>
<dbReference type="PANTHER" id="PTHR10996:SF178">
    <property type="entry name" value="2-HYDROXYACID DEHYDROGENASE YGL185C-RELATED"/>
    <property type="match status" value="1"/>
</dbReference>
<evidence type="ECO:0000313" key="7">
    <source>
        <dbReference type="EMBL" id="KOC88350.1"/>
    </source>
</evidence>
<dbReference type="GO" id="GO:0016618">
    <property type="term" value="F:hydroxypyruvate reductase [NAD(P)H] activity"/>
    <property type="evidence" value="ECO:0007669"/>
    <property type="project" value="TreeGrafter"/>
</dbReference>
<dbReference type="Pfam" id="PF00389">
    <property type="entry name" value="2-Hacid_dh"/>
    <property type="match status" value="1"/>
</dbReference>
<dbReference type="Proteomes" id="UP000037088">
    <property type="component" value="Unassembled WGS sequence"/>
</dbReference>
<organism evidence="7 8">
    <name type="scientific">Winslowiella iniecta</name>
    <dbReference type="NCBI Taxonomy" id="1560201"/>
    <lineage>
        <taxon>Bacteria</taxon>
        <taxon>Pseudomonadati</taxon>
        <taxon>Pseudomonadota</taxon>
        <taxon>Gammaproteobacteria</taxon>
        <taxon>Enterobacterales</taxon>
        <taxon>Erwiniaceae</taxon>
        <taxon>Winslowiella</taxon>
    </lineage>
</organism>
<evidence type="ECO:0000256" key="2">
    <source>
        <dbReference type="ARBA" id="ARBA00023002"/>
    </source>
</evidence>
<keyword evidence="2 4" id="KW-0560">Oxidoreductase</keyword>
<keyword evidence="8" id="KW-1185">Reference proteome</keyword>
<evidence type="ECO:0000256" key="1">
    <source>
        <dbReference type="ARBA" id="ARBA00022857"/>
    </source>
</evidence>
<dbReference type="AlphaFoldDB" id="A0A0L7SZ74"/>
<dbReference type="InterPro" id="IPR036291">
    <property type="entry name" value="NAD(P)-bd_dom_sf"/>
</dbReference>
<comment type="similarity">
    <text evidence="4">Belongs to the D-isomer specific 2-hydroxyacid dehydrogenase family.</text>
</comment>
<comment type="caution">
    <text evidence="7">The sequence shown here is derived from an EMBL/GenBank/DDBJ whole genome shotgun (WGS) entry which is preliminary data.</text>
</comment>
<evidence type="ECO:0000256" key="4">
    <source>
        <dbReference type="RuleBase" id="RU003719"/>
    </source>
</evidence>
<name>A0A0L7SZ74_9GAMM</name>
<dbReference type="PATRIC" id="fig|1560201.3.peg.3521"/>
<dbReference type="CDD" id="cd12156">
    <property type="entry name" value="HPPR"/>
    <property type="match status" value="1"/>
</dbReference>
<feature type="domain" description="D-isomer specific 2-hydroxyacid dehydrogenase NAD-binding" evidence="6">
    <location>
        <begin position="106"/>
        <end position="278"/>
    </location>
</feature>
<dbReference type="FunFam" id="3.40.50.720:FF:000213">
    <property type="entry name" value="Putative 2-hydroxyacid dehydrogenase"/>
    <property type="match status" value="1"/>
</dbReference>
<dbReference type="EMBL" id="JRXE01000025">
    <property type="protein sequence ID" value="KOC88350.1"/>
    <property type="molecule type" value="Genomic_DNA"/>
</dbReference>
<feature type="domain" description="D-isomer specific 2-hydroxyacid dehydrogenase catalytic" evidence="5">
    <location>
        <begin position="13"/>
        <end position="307"/>
    </location>
</feature>
<protein>
    <submittedName>
        <fullName evidence="7">Hydroxyacid dehydrogenase</fullName>
    </submittedName>
</protein>
<keyword evidence="3" id="KW-0520">NAD</keyword>
<dbReference type="Gene3D" id="3.40.50.720">
    <property type="entry name" value="NAD(P)-binding Rossmann-like Domain"/>
    <property type="match status" value="2"/>
</dbReference>
<sequence>MKPKILLQAALPAPLIAELQQRYQLIDYQTLTAADFAAMAADFQLLLTNGEATVTRELIAALPNLALIAVFGVGYDGVDVVAAREHQVAVTHTPGVLTDDVADLAMGLMLATSRQIVAAQQFIQQGGWAQGGYPWTRKVSGSRLGIVGLGRIGMAVAKRAQGFDMSIAYCNRTPLADAPWHYQPDLLTLAQQSDYLLLCTPGGASTRHLINRPVLDALGKQGTLINISRGSVVDQQALIAALDEGTLGAAGLDVFDDEPRVPEALQNRANVVITPHIASATWSTRQAMSQRVLDNVRAYFAGHPLVTPIP</sequence>